<comment type="caution">
    <text evidence="7">The sequence shown here is derived from an EMBL/GenBank/DDBJ whole genome shotgun (WGS) entry which is preliminary data.</text>
</comment>
<dbReference type="Pfam" id="PF13193">
    <property type="entry name" value="AMP-binding_C"/>
    <property type="match status" value="1"/>
</dbReference>
<dbReference type="InterPro" id="IPR020845">
    <property type="entry name" value="AMP-binding_CS"/>
</dbReference>
<dbReference type="InterPro" id="IPR042099">
    <property type="entry name" value="ANL_N_sf"/>
</dbReference>
<name>A0A9D1AID6_9FIRM</name>
<organism evidence="7 8">
    <name type="scientific">Candidatus Egerieicola pullicola</name>
    <dbReference type="NCBI Taxonomy" id="2840775"/>
    <lineage>
        <taxon>Bacteria</taxon>
        <taxon>Bacillati</taxon>
        <taxon>Bacillota</taxon>
        <taxon>Clostridia</taxon>
        <taxon>Eubacteriales</taxon>
        <taxon>Oscillospiraceae</taxon>
        <taxon>Oscillospiraceae incertae sedis</taxon>
        <taxon>Candidatus Egerieicola</taxon>
    </lineage>
</organism>
<dbReference type="GO" id="GO:0006633">
    <property type="term" value="P:fatty acid biosynthetic process"/>
    <property type="evidence" value="ECO:0007669"/>
    <property type="project" value="TreeGrafter"/>
</dbReference>
<dbReference type="Proteomes" id="UP000886749">
    <property type="component" value="Unassembled WGS sequence"/>
</dbReference>
<feature type="domain" description="AMP-dependent synthetase/ligase" evidence="5">
    <location>
        <begin position="43"/>
        <end position="395"/>
    </location>
</feature>
<proteinExistence type="inferred from homology"/>
<keyword evidence="4" id="KW-0067">ATP-binding</keyword>
<dbReference type="PANTHER" id="PTHR43605:SF10">
    <property type="entry name" value="ACYL-COA SYNTHETASE MEDIUM CHAIN FAMILY MEMBER 3"/>
    <property type="match status" value="1"/>
</dbReference>
<evidence type="ECO:0000256" key="2">
    <source>
        <dbReference type="ARBA" id="ARBA00022598"/>
    </source>
</evidence>
<reference evidence="7" key="1">
    <citation type="submission" date="2020-10" db="EMBL/GenBank/DDBJ databases">
        <authorList>
            <person name="Gilroy R."/>
        </authorList>
    </citation>
    <scope>NUCLEOTIDE SEQUENCE</scope>
    <source>
        <strain evidence="7">CHK184-25365</strain>
    </source>
</reference>
<feature type="domain" description="AMP-binding enzyme C-terminal" evidence="6">
    <location>
        <begin position="458"/>
        <end position="536"/>
    </location>
</feature>
<dbReference type="PANTHER" id="PTHR43605">
    <property type="entry name" value="ACYL-COENZYME A SYNTHETASE"/>
    <property type="match status" value="1"/>
</dbReference>
<evidence type="ECO:0000259" key="6">
    <source>
        <dbReference type="Pfam" id="PF13193"/>
    </source>
</evidence>
<dbReference type="Gene3D" id="3.40.50.12780">
    <property type="entry name" value="N-terminal domain of ligase-like"/>
    <property type="match status" value="1"/>
</dbReference>
<sequence>MLLYKNFCEESLDQNGTIQEFFLKYPENFNFGYHVVDVLGKENPHGLAVMWCNTAGEEKHLTYREIMELSNRAANAFAARGIRKGDRVLVILKRNWEYWYVAPALHKLGAVMIPATHLLTVDDLVYRIGKADITAAIVTPEGDTLQDLQSAQQRCPQLHTIFVPRKSVEGCINLEEALAAASPVLERVETKVTDPMMIYFTSGTTGYPKAVIHNFTYPLSHIITARYWHGVVEGGLHLTVAETGWAKASWGKLYGQWLCGSGVMVYDFDVFSPGKLLRVMEKYRITTFCAPPTVYRYFVKKGMHRYDLSALQHLSTAGESLSTPIFRKVEQQTGLHLMEGFGQTETALILANFQGTASKPGSMGKPSPMYQVRLLKEDGSFAGVDEPGEVVVIPPESGMEYGIFTGYCQDETLYQNVWREGVYHTGDTATMDQDGYYWYIGRVDDLIKTKGFRVGPFEVENVLMEHPAVLECAVIGVPDEDRGQAIKAVVSLAAGYEPSPELSKEIRDYCNHRMASYKWIQILEFNNEMPKTISGKIRRTQLRQA</sequence>
<evidence type="ECO:0000256" key="4">
    <source>
        <dbReference type="ARBA" id="ARBA00022840"/>
    </source>
</evidence>
<keyword evidence="3" id="KW-0547">Nucleotide-binding</keyword>
<reference evidence="7" key="2">
    <citation type="journal article" date="2021" name="PeerJ">
        <title>Extensive microbial diversity within the chicken gut microbiome revealed by metagenomics and culture.</title>
        <authorList>
            <person name="Gilroy R."/>
            <person name="Ravi A."/>
            <person name="Getino M."/>
            <person name="Pursley I."/>
            <person name="Horton D.L."/>
            <person name="Alikhan N.F."/>
            <person name="Baker D."/>
            <person name="Gharbi K."/>
            <person name="Hall N."/>
            <person name="Watson M."/>
            <person name="Adriaenssens E.M."/>
            <person name="Foster-Nyarko E."/>
            <person name="Jarju S."/>
            <person name="Secka A."/>
            <person name="Antonio M."/>
            <person name="Oren A."/>
            <person name="Chaudhuri R.R."/>
            <person name="La Ragione R."/>
            <person name="Hildebrand F."/>
            <person name="Pallen M.J."/>
        </authorList>
    </citation>
    <scope>NUCLEOTIDE SEQUENCE</scope>
    <source>
        <strain evidence="7">CHK184-25365</strain>
    </source>
</reference>
<dbReference type="Pfam" id="PF00501">
    <property type="entry name" value="AMP-binding"/>
    <property type="match status" value="1"/>
</dbReference>
<dbReference type="PROSITE" id="PS00455">
    <property type="entry name" value="AMP_BINDING"/>
    <property type="match status" value="1"/>
</dbReference>
<comment type="similarity">
    <text evidence="1">Belongs to the ATP-dependent AMP-binding enzyme family.</text>
</comment>
<evidence type="ECO:0000256" key="1">
    <source>
        <dbReference type="ARBA" id="ARBA00006432"/>
    </source>
</evidence>
<keyword evidence="2" id="KW-0436">Ligase</keyword>
<protein>
    <submittedName>
        <fullName evidence="7">AMP-binding protein</fullName>
    </submittedName>
</protein>
<accession>A0A9D1AID6</accession>
<evidence type="ECO:0000313" key="7">
    <source>
        <dbReference type="EMBL" id="HIR40942.1"/>
    </source>
</evidence>
<dbReference type="InterPro" id="IPR025110">
    <property type="entry name" value="AMP-bd_C"/>
</dbReference>
<dbReference type="SUPFAM" id="SSF56801">
    <property type="entry name" value="Acetyl-CoA synthetase-like"/>
    <property type="match status" value="1"/>
</dbReference>
<dbReference type="EMBL" id="DVGY01000085">
    <property type="protein sequence ID" value="HIR40942.1"/>
    <property type="molecule type" value="Genomic_DNA"/>
</dbReference>
<dbReference type="InterPro" id="IPR051087">
    <property type="entry name" value="Mitochondrial_ACSM"/>
</dbReference>
<gene>
    <name evidence="7" type="ORF">IAB36_03840</name>
</gene>
<dbReference type="InterPro" id="IPR045851">
    <property type="entry name" value="AMP-bd_C_sf"/>
</dbReference>
<dbReference type="GO" id="GO:0006637">
    <property type="term" value="P:acyl-CoA metabolic process"/>
    <property type="evidence" value="ECO:0007669"/>
    <property type="project" value="TreeGrafter"/>
</dbReference>
<evidence type="ECO:0000313" key="8">
    <source>
        <dbReference type="Proteomes" id="UP000886749"/>
    </source>
</evidence>
<dbReference type="GO" id="GO:0016405">
    <property type="term" value="F:CoA-ligase activity"/>
    <property type="evidence" value="ECO:0007669"/>
    <property type="project" value="UniProtKB-ARBA"/>
</dbReference>
<evidence type="ECO:0000259" key="5">
    <source>
        <dbReference type="Pfam" id="PF00501"/>
    </source>
</evidence>
<dbReference type="Gene3D" id="3.30.300.30">
    <property type="match status" value="1"/>
</dbReference>
<dbReference type="GO" id="GO:0005524">
    <property type="term" value="F:ATP binding"/>
    <property type="evidence" value="ECO:0007669"/>
    <property type="project" value="UniProtKB-KW"/>
</dbReference>
<dbReference type="InterPro" id="IPR000873">
    <property type="entry name" value="AMP-dep_synth/lig_dom"/>
</dbReference>
<dbReference type="AlphaFoldDB" id="A0A9D1AID6"/>
<dbReference type="GO" id="GO:0004321">
    <property type="term" value="F:fatty-acyl-CoA synthase activity"/>
    <property type="evidence" value="ECO:0007669"/>
    <property type="project" value="TreeGrafter"/>
</dbReference>
<dbReference type="GO" id="GO:0015645">
    <property type="term" value="F:fatty acid ligase activity"/>
    <property type="evidence" value="ECO:0007669"/>
    <property type="project" value="TreeGrafter"/>
</dbReference>
<evidence type="ECO:0000256" key="3">
    <source>
        <dbReference type="ARBA" id="ARBA00022741"/>
    </source>
</evidence>